<dbReference type="InterPro" id="IPR017925">
    <property type="entry name" value="DHFR_CS"/>
</dbReference>
<dbReference type="GO" id="GO:0046655">
    <property type="term" value="P:folic acid metabolic process"/>
    <property type="evidence" value="ECO:0007669"/>
    <property type="project" value="TreeGrafter"/>
</dbReference>
<organism evidence="9 10">
    <name type="scientific">Pyrrhoderma noxium</name>
    <dbReference type="NCBI Taxonomy" id="2282107"/>
    <lineage>
        <taxon>Eukaryota</taxon>
        <taxon>Fungi</taxon>
        <taxon>Dikarya</taxon>
        <taxon>Basidiomycota</taxon>
        <taxon>Agaricomycotina</taxon>
        <taxon>Agaricomycetes</taxon>
        <taxon>Hymenochaetales</taxon>
        <taxon>Hymenochaetaceae</taxon>
        <taxon>Pyrrhoderma</taxon>
    </lineage>
</organism>
<dbReference type="OrthoDB" id="414698at2759"/>
<proteinExistence type="inferred from homology"/>
<evidence type="ECO:0000256" key="7">
    <source>
        <dbReference type="RuleBase" id="RU004474"/>
    </source>
</evidence>
<dbReference type="InterPro" id="IPR012259">
    <property type="entry name" value="DHFR"/>
</dbReference>
<dbReference type="GO" id="GO:0050661">
    <property type="term" value="F:NADP binding"/>
    <property type="evidence" value="ECO:0007669"/>
    <property type="project" value="InterPro"/>
</dbReference>
<dbReference type="GO" id="GO:0046452">
    <property type="term" value="P:dihydrofolate metabolic process"/>
    <property type="evidence" value="ECO:0007669"/>
    <property type="project" value="TreeGrafter"/>
</dbReference>
<dbReference type="GO" id="GO:0005739">
    <property type="term" value="C:mitochondrion"/>
    <property type="evidence" value="ECO:0007669"/>
    <property type="project" value="TreeGrafter"/>
</dbReference>
<dbReference type="AlphaFoldDB" id="A0A286UQT9"/>
<evidence type="ECO:0000313" key="9">
    <source>
        <dbReference type="EMBL" id="PAV21961.1"/>
    </source>
</evidence>
<dbReference type="InterPro" id="IPR024072">
    <property type="entry name" value="DHFR-like_dom_sf"/>
</dbReference>
<name>A0A286UQT9_9AGAM</name>
<feature type="domain" description="DHFR" evidence="8">
    <location>
        <begin position="3"/>
        <end position="215"/>
    </location>
</feature>
<evidence type="ECO:0000313" key="10">
    <source>
        <dbReference type="Proteomes" id="UP000217199"/>
    </source>
</evidence>
<dbReference type="PANTHER" id="PTHR48069">
    <property type="entry name" value="DIHYDROFOLATE REDUCTASE"/>
    <property type="match status" value="1"/>
</dbReference>
<dbReference type="GO" id="GO:0004146">
    <property type="term" value="F:dihydrofolate reductase activity"/>
    <property type="evidence" value="ECO:0007669"/>
    <property type="project" value="UniProtKB-EC"/>
</dbReference>
<comment type="caution">
    <text evidence="9">The sequence shown here is derived from an EMBL/GenBank/DDBJ whole genome shotgun (WGS) entry which is preliminary data.</text>
</comment>
<keyword evidence="6" id="KW-0560">Oxidoreductase</keyword>
<dbReference type="Gene3D" id="3.40.430.10">
    <property type="entry name" value="Dihydrofolate Reductase, subunit A"/>
    <property type="match status" value="1"/>
</dbReference>
<dbReference type="InterPro" id="IPR001796">
    <property type="entry name" value="DHFR_dom"/>
</dbReference>
<evidence type="ECO:0000256" key="2">
    <source>
        <dbReference type="ARBA" id="ARBA00012856"/>
    </source>
</evidence>
<evidence type="ECO:0000256" key="6">
    <source>
        <dbReference type="ARBA" id="ARBA00023002"/>
    </source>
</evidence>
<dbReference type="GO" id="GO:0006730">
    <property type="term" value="P:one-carbon metabolic process"/>
    <property type="evidence" value="ECO:0007669"/>
    <property type="project" value="UniProtKB-KW"/>
</dbReference>
<dbReference type="EMBL" id="NBII01000002">
    <property type="protein sequence ID" value="PAV21961.1"/>
    <property type="molecule type" value="Genomic_DNA"/>
</dbReference>
<keyword evidence="10" id="KW-1185">Reference proteome</keyword>
<reference evidence="9 10" key="1">
    <citation type="journal article" date="2017" name="Mol. Ecol.">
        <title>Comparative and population genomic landscape of Phellinus noxius: A hypervariable fungus causing root rot in trees.</title>
        <authorList>
            <person name="Chung C.L."/>
            <person name="Lee T.J."/>
            <person name="Akiba M."/>
            <person name="Lee H.H."/>
            <person name="Kuo T.H."/>
            <person name="Liu D."/>
            <person name="Ke H.M."/>
            <person name="Yokoi T."/>
            <person name="Roa M.B."/>
            <person name="Lu M.J."/>
            <person name="Chang Y.Y."/>
            <person name="Ann P.J."/>
            <person name="Tsai J.N."/>
            <person name="Chen C.Y."/>
            <person name="Tzean S.S."/>
            <person name="Ota Y."/>
            <person name="Hattori T."/>
            <person name="Sahashi N."/>
            <person name="Liou R.F."/>
            <person name="Kikuchi T."/>
            <person name="Tsai I.J."/>
        </authorList>
    </citation>
    <scope>NUCLEOTIDE SEQUENCE [LARGE SCALE GENOMIC DNA]</scope>
    <source>
        <strain evidence="9 10">FFPRI411160</strain>
    </source>
</reference>
<accession>A0A286UQT9</accession>
<evidence type="ECO:0000256" key="1">
    <source>
        <dbReference type="ARBA" id="ARBA00004903"/>
    </source>
</evidence>
<dbReference type="CDD" id="cd00209">
    <property type="entry name" value="DHFR"/>
    <property type="match status" value="1"/>
</dbReference>
<gene>
    <name evidence="9" type="ORF">PNOK_0191800</name>
</gene>
<evidence type="ECO:0000256" key="5">
    <source>
        <dbReference type="ARBA" id="ARBA00022857"/>
    </source>
</evidence>
<dbReference type="PANTHER" id="PTHR48069:SF3">
    <property type="entry name" value="DIHYDROFOLATE REDUCTASE"/>
    <property type="match status" value="1"/>
</dbReference>
<evidence type="ECO:0000259" key="8">
    <source>
        <dbReference type="PROSITE" id="PS51330"/>
    </source>
</evidence>
<dbReference type="PROSITE" id="PS00075">
    <property type="entry name" value="DHFR_1"/>
    <property type="match status" value="1"/>
</dbReference>
<dbReference type="Pfam" id="PF00186">
    <property type="entry name" value="DHFR_1"/>
    <property type="match status" value="1"/>
</dbReference>
<dbReference type="STRING" id="2282107.A0A286UQT9"/>
<protein>
    <recommendedName>
        <fullName evidence="3">Dihydrofolate reductase</fullName>
        <ecNumber evidence="2">1.5.1.3</ecNumber>
    </recommendedName>
</protein>
<dbReference type="GO" id="GO:0046654">
    <property type="term" value="P:tetrahydrofolate biosynthetic process"/>
    <property type="evidence" value="ECO:0007669"/>
    <property type="project" value="UniProtKB-UniPathway"/>
</dbReference>
<sequence length="217" mass="24497">MTSLTLIVAATLTNGIGQGARLPWRLPGEMAYFARVTTRAPEGSTNAVIMGRNTWESIPLKFRPLKQRLNFVISSKADYFQQSEDDHSKPDGTYLCQSLQDAIAKVSDQDSLKAEQTVNKTFIIGGATVYKSTLDLFNLDTGAKADRILLTRILSPTFEDCDVFFPEFRDMKNANGELLWVRVPHTELEEWVGETVPQGTQVEKGVEYEFQMWVRRP</sequence>
<evidence type="ECO:0000256" key="3">
    <source>
        <dbReference type="ARBA" id="ARBA00018886"/>
    </source>
</evidence>
<dbReference type="PROSITE" id="PS51330">
    <property type="entry name" value="DHFR_2"/>
    <property type="match status" value="1"/>
</dbReference>
<dbReference type="SUPFAM" id="SSF53597">
    <property type="entry name" value="Dihydrofolate reductase-like"/>
    <property type="match status" value="1"/>
</dbReference>
<evidence type="ECO:0000256" key="4">
    <source>
        <dbReference type="ARBA" id="ARBA00022563"/>
    </source>
</evidence>
<dbReference type="EC" id="1.5.1.3" evidence="2"/>
<dbReference type="InParanoid" id="A0A286UQT9"/>
<dbReference type="UniPathway" id="UPA00077">
    <property type="reaction ID" value="UER00158"/>
</dbReference>
<dbReference type="Proteomes" id="UP000217199">
    <property type="component" value="Unassembled WGS sequence"/>
</dbReference>
<comment type="pathway">
    <text evidence="1">Cofactor biosynthesis; tetrahydrofolate biosynthesis; 5,6,7,8-tetrahydrofolate from 7,8-dihydrofolate: step 1/1.</text>
</comment>
<dbReference type="PRINTS" id="PR00070">
    <property type="entry name" value="DHFR"/>
</dbReference>
<comment type="similarity">
    <text evidence="7">Belongs to the dihydrofolate reductase family.</text>
</comment>
<keyword evidence="4" id="KW-0554">One-carbon metabolism</keyword>
<keyword evidence="5" id="KW-0521">NADP</keyword>